<dbReference type="Proteomes" id="UP000597877">
    <property type="component" value="Unassembled WGS sequence"/>
</dbReference>
<proteinExistence type="predicted"/>
<evidence type="ECO:0000313" key="2">
    <source>
        <dbReference type="EMBL" id="MBC5666396.1"/>
    </source>
</evidence>
<keyword evidence="1" id="KW-0472">Membrane</keyword>
<feature type="transmembrane region" description="Helical" evidence="1">
    <location>
        <begin position="12"/>
        <end position="31"/>
    </location>
</feature>
<feature type="transmembrane region" description="Helical" evidence="1">
    <location>
        <begin position="246"/>
        <end position="267"/>
    </location>
</feature>
<gene>
    <name evidence="2" type="ORF">H8S00_00070</name>
</gene>
<sequence>MKGRIIRRRIISYILTFILMLCIMGISLIGMGKYSMFSERAVFHAYDKVGLFTKICSELKEEAYNIGIPYGIESNDLNGVFIRKNAMRDLMATLSADINEEKAVINTSYIKTKITRNIKKQYKGKLTDEQQKSLDEYINKVEKIYQKKMVIPCSEYIAKMINIFTKLFLIGIPVCVLIAILCMFYLVASRSKTYRGMRYIAYGVLGAGVTLLTLFAALISNGFIYKFNISDAYMRRFFTYYVGHEFLMQVIMGIILMVIGVILVFIISRKKFRN</sequence>
<accession>A0ABR7EYH4</accession>
<comment type="caution">
    <text evidence="2">The sequence shown here is derived from an EMBL/GenBank/DDBJ whole genome shotgun (WGS) entry which is preliminary data.</text>
</comment>
<evidence type="ECO:0008006" key="4">
    <source>
        <dbReference type="Google" id="ProtNLM"/>
    </source>
</evidence>
<feature type="transmembrane region" description="Helical" evidence="1">
    <location>
        <begin position="199"/>
        <end position="226"/>
    </location>
</feature>
<organism evidence="2 3">
    <name type="scientific">Eubacterium segne</name>
    <dbReference type="NCBI Taxonomy" id="2763045"/>
    <lineage>
        <taxon>Bacteria</taxon>
        <taxon>Bacillati</taxon>
        <taxon>Bacillota</taxon>
        <taxon>Clostridia</taxon>
        <taxon>Eubacteriales</taxon>
        <taxon>Eubacteriaceae</taxon>
        <taxon>Eubacterium</taxon>
    </lineage>
</organism>
<dbReference type="EMBL" id="JACOOZ010000001">
    <property type="protein sequence ID" value="MBC5666396.1"/>
    <property type="molecule type" value="Genomic_DNA"/>
</dbReference>
<keyword evidence="3" id="KW-1185">Reference proteome</keyword>
<evidence type="ECO:0000313" key="3">
    <source>
        <dbReference type="Proteomes" id="UP000597877"/>
    </source>
</evidence>
<name>A0ABR7EYH4_9FIRM</name>
<reference evidence="2 3" key="1">
    <citation type="submission" date="2020-08" db="EMBL/GenBank/DDBJ databases">
        <title>Genome public.</title>
        <authorList>
            <person name="Liu C."/>
            <person name="Sun Q."/>
        </authorList>
    </citation>
    <scope>NUCLEOTIDE SEQUENCE [LARGE SCALE GENOMIC DNA]</scope>
    <source>
        <strain evidence="2 3">BX4</strain>
    </source>
</reference>
<keyword evidence="1" id="KW-1133">Transmembrane helix</keyword>
<evidence type="ECO:0000256" key="1">
    <source>
        <dbReference type="SAM" id="Phobius"/>
    </source>
</evidence>
<dbReference type="RefSeq" id="WP_147365647.1">
    <property type="nucleotide sequence ID" value="NZ_JACOOZ010000001.1"/>
</dbReference>
<protein>
    <recommendedName>
        <fullName evidence="4">Cell division protein FtsX</fullName>
    </recommendedName>
</protein>
<feature type="transmembrane region" description="Helical" evidence="1">
    <location>
        <begin position="167"/>
        <end position="187"/>
    </location>
</feature>
<keyword evidence="1" id="KW-0812">Transmembrane</keyword>